<feature type="transmembrane region" description="Helical" evidence="6">
    <location>
        <begin position="214"/>
        <end position="234"/>
    </location>
</feature>
<accession>A0ABX3ZIK5</accession>
<keyword evidence="5 6" id="KW-0472">Membrane</keyword>
<evidence type="ECO:0000256" key="4">
    <source>
        <dbReference type="ARBA" id="ARBA00022989"/>
    </source>
</evidence>
<evidence type="ECO:0000256" key="1">
    <source>
        <dbReference type="ARBA" id="ARBA00004141"/>
    </source>
</evidence>
<evidence type="ECO:0000256" key="2">
    <source>
        <dbReference type="ARBA" id="ARBA00007524"/>
    </source>
</evidence>
<evidence type="ECO:0000256" key="5">
    <source>
        <dbReference type="ARBA" id="ARBA00023136"/>
    </source>
</evidence>
<organism evidence="7 8">
    <name type="scientific">Solibacillus kalamii</name>
    <dbReference type="NCBI Taxonomy" id="1748298"/>
    <lineage>
        <taxon>Bacteria</taxon>
        <taxon>Bacillati</taxon>
        <taxon>Bacillota</taxon>
        <taxon>Bacilli</taxon>
        <taxon>Bacillales</taxon>
        <taxon>Caryophanaceae</taxon>
        <taxon>Solibacillus</taxon>
    </lineage>
</organism>
<evidence type="ECO:0000313" key="8">
    <source>
        <dbReference type="Proteomes" id="UP000196594"/>
    </source>
</evidence>
<comment type="similarity">
    <text evidence="2">Belongs to the TspO/BZRP family.</text>
</comment>
<comment type="caution">
    <text evidence="7">The sequence shown here is derived from an EMBL/GenBank/DDBJ whole genome shotgun (WGS) entry which is preliminary data.</text>
</comment>
<dbReference type="Gene3D" id="1.20.1260.100">
    <property type="entry name" value="TspO/MBR protein"/>
    <property type="match status" value="1"/>
</dbReference>
<keyword evidence="4 6" id="KW-1133">Transmembrane helix</keyword>
<dbReference type="InterPro" id="IPR004307">
    <property type="entry name" value="TspO_MBR"/>
</dbReference>
<evidence type="ECO:0000256" key="6">
    <source>
        <dbReference type="SAM" id="Phobius"/>
    </source>
</evidence>
<dbReference type="InterPro" id="IPR038330">
    <property type="entry name" value="TspO/MBR-related_sf"/>
</dbReference>
<dbReference type="PANTHER" id="PTHR33802:SF1">
    <property type="entry name" value="XK-RELATED PROTEIN"/>
    <property type="match status" value="1"/>
</dbReference>
<feature type="transmembrane region" description="Helical" evidence="6">
    <location>
        <begin position="167"/>
        <end position="184"/>
    </location>
</feature>
<comment type="subcellular location">
    <subcellularLocation>
        <location evidence="1">Membrane</location>
        <topology evidence="1">Multi-pass membrane protein</topology>
    </subcellularLocation>
</comment>
<dbReference type="PANTHER" id="PTHR33802">
    <property type="entry name" value="SI:CH211-161H7.5-RELATED"/>
    <property type="match status" value="1"/>
</dbReference>
<feature type="transmembrane region" description="Helical" evidence="6">
    <location>
        <begin position="79"/>
        <end position="96"/>
    </location>
</feature>
<dbReference type="Pfam" id="PF03073">
    <property type="entry name" value="TspO_MBR"/>
    <property type="match status" value="1"/>
</dbReference>
<protein>
    <submittedName>
        <fullName evidence="7">Tryptophan-rich sensory protein</fullName>
    </submittedName>
</protein>
<feature type="transmembrane region" description="Helical" evidence="6">
    <location>
        <begin position="135"/>
        <end position="155"/>
    </location>
</feature>
<name>A0ABX3ZIK5_9BACL</name>
<evidence type="ECO:0000256" key="3">
    <source>
        <dbReference type="ARBA" id="ARBA00022692"/>
    </source>
</evidence>
<dbReference type="EMBL" id="NHNT01000003">
    <property type="protein sequence ID" value="OUZ39510.1"/>
    <property type="molecule type" value="Genomic_DNA"/>
</dbReference>
<keyword evidence="8" id="KW-1185">Reference proteome</keyword>
<dbReference type="Proteomes" id="UP000196594">
    <property type="component" value="Unassembled WGS sequence"/>
</dbReference>
<reference evidence="7 8" key="1">
    <citation type="journal article" date="2017" name="Int. J. Syst. Evol. Microbiol.">
        <title>Solibacillus kalamii sp. nov., isolated from a high-efficiency particulate arrestance filter system used in the International Space Station.</title>
        <authorList>
            <person name="Checinska Sielaff A."/>
            <person name="Kumar R.M."/>
            <person name="Pal D."/>
            <person name="Mayilraj S."/>
            <person name="Venkateswaran K."/>
        </authorList>
    </citation>
    <scope>NUCLEOTIDE SEQUENCE [LARGE SCALE GENOMIC DNA]</scope>
    <source>
        <strain evidence="7 8">ISSFR-015</strain>
    </source>
</reference>
<sequence length="241" mass="27177">MGLYITMWIAMIAVIVVNALSNTLPLNGQTASEITNRLEVLFTPAGYVFSIWSLIYLLLVIWLITIYRKVKDNRFKGKVGILFIISCIFNIAWLFSWHYEQFILSIIVMFFLLFTLIAIYLQYKNTEKGLSERFPFSFYLAWISVATIANVSYVLKYHGVDLGISEVVGSLVLVGVAVILGYLAVAISQDIFFPLVIVWALIGIAVKTDNSTMQYGTIVLTVILIIAALIRYVGMKTKKFA</sequence>
<gene>
    <name evidence="7" type="ORF">CBM15_07575</name>
</gene>
<dbReference type="RefSeq" id="WP_087616831.1">
    <property type="nucleotide sequence ID" value="NZ_JAFBEY010000001.1"/>
</dbReference>
<feature type="transmembrane region" description="Helical" evidence="6">
    <location>
        <begin position="191"/>
        <end position="208"/>
    </location>
</feature>
<feature type="transmembrane region" description="Helical" evidence="6">
    <location>
        <begin position="7"/>
        <end position="26"/>
    </location>
</feature>
<feature type="transmembrane region" description="Helical" evidence="6">
    <location>
        <begin position="46"/>
        <end position="67"/>
    </location>
</feature>
<feature type="transmembrane region" description="Helical" evidence="6">
    <location>
        <begin position="102"/>
        <end position="123"/>
    </location>
</feature>
<proteinExistence type="inferred from homology"/>
<keyword evidence="3 6" id="KW-0812">Transmembrane</keyword>
<evidence type="ECO:0000313" key="7">
    <source>
        <dbReference type="EMBL" id="OUZ39510.1"/>
    </source>
</evidence>